<feature type="domain" description="Solute-binding protein family 3/N-terminal" evidence="1">
    <location>
        <begin position="53"/>
        <end position="123"/>
    </location>
</feature>
<dbReference type="EMBL" id="LT965929">
    <property type="protein sequence ID" value="SOU42914.1"/>
    <property type="molecule type" value="Genomic_DNA"/>
</dbReference>
<dbReference type="RefSeq" id="WP_104643993.1">
    <property type="nucleotide sequence ID" value="NZ_LT965929.1"/>
</dbReference>
<dbReference type="Gene3D" id="3.40.190.10">
    <property type="entry name" value="Periplasmic binding protein-like II"/>
    <property type="match status" value="2"/>
</dbReference>
<evidence type="ECO:0000259" key="1">
    <source>
        <dbReference type="Pfam" id="PF00497"/>
    </source>
</evidence>
<proteinExistence type="predicted"/>
<reference evidence="2 5" key="1">
    <citation type="submission" date="2015-06" db="EMBL/GenBank/DDBJ databases">
        <title>Genome sequence of Pseudoalteromonas carrageenovora.</title>
        <authorList>
            <person name="Xie B.-B."/>
            <person name="Rong J.-C."/>
            <person name="Qin Q.-L."/>
            <person name="Zhang Y.-Z."/>
        </authorList>
    </citation>
    <scope>NUCLEOTIDE SEQUENCE [LARGE SCALE GENOMIC DNA]</scope>
    <source>
        <strain evidence="2 5">IAM 12662</strain>
    </source>
</reference>
<protein>
    <submittedName>
        <fullName evidence="3">Amino acid ABC transporter substrate-binding protein</fullName>
    </submittedName>
    <submittedName>
        <fullName evidence="2">Polar amino acid transport system substrate-binding protein</fullName>
    </submittedName>
</protein>
<dbReference type="GeneID" id="93665620"/>
<dbReference type="AlphaFoldDB" id="A0A2K4XF51"/>
<evidence type="ECO:0000313" key="3">
    <source>
        <dbReference type="EMBL" id="SOU42914.1"/>
    </source>
</evidence>
<keyword evidence="5" id="KW-1185">Reference proteome</keyword>
<dbReference type="SUPFAM" id="SSF53850">
    <property type="entry name" value="Periplasmic binding protein-like II"/>
    <property type="match status" value="1"/>
</dbReference>
<dbReference type="EMBL" id="AQGW01000025">
    <property type="protein sequence ID" value="MBE0384530.1"/>
    <property type="molecule type" value="Genomic_DNA"/>
</dbReference>
<dbReference type="Proteomes" id="UP000615003">
    <property type="component" value="Unassembled WGS sequence"/>
</dbReference>
<dbReference type="InterPro" id="IPR001638">
    <property type="entry name" value="Solute-binding_3/MltF_N"/>
</dbReference>
<evidence type="ECO:0000313" key="2">
    <source>
        <dbReference type="EMBL" id="MBE0384530.1"/>
    </source>
</evidence>
<evidence type="ECO:0000313" key="5">
    <source>
        <dbReference type="Proteomes" id="UP000615003"/>
    </source>
</evidence>
<dbReference type="Proteomes" id="UP000238288">
    <property type="component" value="Chromosome PCAR9b"/>
</dbReference>
<organism evidence="3 4">
    <name type="scientific">Pseudoalteromonas carrageenovora IAM 12662</name>
    <dbReference type="NCBI Taxonomy" id="1314868"/>
    <lineage>
        <taxon>Bacteria</taxon>
        <taxon>Pseudomonadati</taxon>
        <taxon>Pseudomonadota</taxon>
        <taxon>Gammaproteobacteria</taxon>
        <taxon>Alteromonadales</taxon>
        <taxon>Pseudoalteromonadaceae</taxon>
        <taxon>Pseudoalteromonas</taxon>
    </lineage>
</organism>
<reference evidence="3 4" key="2">
    <citation type="submission" date="2017-11" db="EMBL/GenBank/DDBJ databases">
        <authorList>
            <person name="Han C.G."/>
        </authorList>
    </citation>
    <scope>NUCLEOTIDE SEQUENCE [LARGE SCALE GENOMIC DNA]</scope>
    <source>
        <strain evidence="4">ATCC 43555</strain>
        <strain evidence="3">ATCC43555</strain>
    </source>
</reference>
<accession>A0A2K4XF51</accession>
<dbReference type="OrthoDB" id="6193186at2"/>
<evidence type="ECO:0000313" key="4">
    <source>
        <dbReference type="Proteomes" id="UP000238288"/>
    </source>
</evidence>
<sequence length="264" mass="30310">MSISSLNYLFIIILMFSSAVFAKPQTLLFCYEDKDIAPMFLGVGQEVPIDKPGASIEVLRKLDAELDSLKVEFVRKPWRRCLNDLEFNKVDAVIASYRRGRERIAAYPFNEKGDLQSQFAVSRFSSCLIGNSKFHKEWHSREVFQKKAFTIAIPNGYGLNSTLKDEPLFIHNTFSKAKAFELLDKGVVQASVDLCKVDDLNVSSYPHNKNVKAIYPPYETTNGYLIFSKQFYTENSALSLEMWQWLSRFDSAPVYVKYLQAFEQ</sequence>
<dbReference type="Pfam" id="PF00497">
    <property type="entry name" value="SBP_bac_3"/>
    <property type="match status" value="1"/>
</dbReference>
<gene>
    <name evidence="3" type="ORF">PCAR9_B0442</name>
    <name evidence="2" type="ORF">PCARR_b0525</name>
</gene>
<name>A0A2K4XF51_PSEVC</name>